<accession>A0ABT5THH4</accession>
<organism evidence="1 2">
    <name type="scientific">Roseinatronobacter alkalisoli</name>
    <dbReference type="NCBI Taxonomy" id="3028235"/>
    <lineage>
        <taxon>Bacteria</taxon>
        <taxon>Pseudomonadati</taxon>
        <taxon>Pseudomonadota</taxon>
        <taxon>Alphaproteobacteria</taxon>
        <taxon>Rhodobacterales</taxon>
        <taxon>Paracoccaceae</taxon>
        <taxon>Roseinatronobacter</taxon>
    </lineage>
</organism>
<dbReference type="Proteomes" id="UP001431784">
    <property type="component" value="Unassembled WGS sequence"/>
</dbReference>
<evidence type="ECO:0000313" key="2">
    <source>
        <dbReference type="Proteomes" id="UP001431784"/>
    </source>
</evidence>
<gene>
    <name evidence="1" type="ORF">PUT78_21490</name>
</gene>
<comment type="caution">
    <text evidence="1">The sequence shown here is derived from an EMBL/GenBank/DDBJ whole genome shotgun (WGS) entry which is preliminary data.</text>
</comment>
<proteinExistence type="predicted"/>
<reference evidence="1" key="1">
    <citation type="submission" date="2023-02" db="EMBL/GenBank/DDBJ databases">
        <title>Description of Roseinatronobacter alkalisoli sp. nov., an alkaliphilic bacerium isolated from soda soil.</title>
        <authorList>
            <person name="Wei W."/>
        </authorList>
    </citation>
    <scope>NUCLEOTIDE SEQUENCE</scope>
    <source>
        <strain evidence="1">HJB301</strain>
    </source>
</reference>
<keyword evidence="2" id="KW-1185">Reference proteome</keyword>
<evidence type="ECO:0000313" key="1">
    <source>
        <dbReference type="EMBL" id="MDD7973637.1"/>
    </source>
</evidence>
<name>A0ABT5THH4_9RHOB</name>
<sequence>MIDLIDHLRSLSPALGAGEVLFIEAEAALGIGNLDRAEAALTQFVSSVGPGSELYTAALEMLLDMPDLRDGAMTDGARPSGEIVVQDWSAHIHETADEPENRICSASPRFEPRASMMISRGSGWIAFHAMVAGYHEELDGYRLRIDGPEGRTGIAHFTLEPSSYMEPGIGELPLNTPREQEDFLAVLEHAESASLLWPQGDGAQVLGTFSLRGAAQAIRLMLDCEL</sequence>
<dbReference type="EMBL" id="JAQZSM010000044">
    <property type="protein sequence ID" value="MDD7973637.1"/>
    <property type="molecule type" value="Genomic_DNA"/>
</dbReference>
<protein>
    <submittedName>
        <fullName evidence="1">Uncharacterized protein</fullName>
    </submittedName>
</protein>